<accession>A0A420SEU6</accession>
<sequence>MSSAVVPLTFLERARSVVKKAVGKVMHPLVERNDSKTRLRANSMLLAQPGQLGQNNANHGLQTLAAHGGLSNYAAIDPQDRKA</sequence>
<reference evidence="1 2" key="1">
    <citation type="journal article" date="2018" name="Sci. Rep.">
        <title>Characterisation of pathogen-specific regions and novel effector candidates in Fusarium oxysporum f. sp. cepae.</title>
        <authorList>
            <person name="Armitage A.D."/>
            <person name="Taylor A."/>
            <person name="Sobczyk M.K."/>
            <person name="Baxter L."/>
            <person name="Greenfield B.P."/>
            <person name="Bates H.J."/>
            <person name="Wilson F."/>
            <person name="Jackson A.C."/>
            <person name="Ott S."/>
            <person name="Harrison R.J."/>
            <person name="Clarkson J.P."/>
        </authorList>
    </citation>
    <scope>NUCLEOTIDE SEQUENCE [LARGE SCALE GENOMIC DNA]</scope>
    <source>
        <strain evidence="1 2">Fp_A8</strain>
    </source>
</reference>
<proteinExistence type="predicted"/>
<protein>
    <submittedName>
        <fullName evidence="1">Uncharacterized protein</fullName>
    </submittedName>
</protein>
<organism evidence="1 2">
    <name type="scientific">Gibberella intermedia</name>
    <name type="common">Bulb rot disease fungus</name>
    <name type="synonym">Fusarium proliferatum</name>
    <dbReference type="NCBI Taxonomy" id="948311"/>
    <lineage>
        <taxon>Eukaryota</taxon>
        <taxon>Fungi</taxon>
        <taxon>Dikarya</taxon>
        <taxon>Ascomycota</taxon>
        <taxon>Pezizomycotina</taxon>
        <taxon>Sordariomycetes</taxon>
        <taxon>Hypocreomycetidae</taxon>
        <taxon>Hypocreales</taxon>
        <taxon>Nectriaceae</taxon>
        <taxon>Fusarium</taxon>
        <taxon>Fusarium fujikuroi species complex</taxon>
    </lineage>
</organism>
<gene>
    <name evidence="1" type="ORF">BFJ72_g12892</name>
</gene>
<evidence type="ECO:0000313" key="2">
    <source>
        <dbReference type="Proteomes" id="UP000283569"/>
    </source>
</evidence>
<comment type="caution">
    <text evidence="1">The sequence shown here is derived from an EMBL/GenBank/DDBJ whole genome shotgun (WGS) entry which is preliminary data.</text>
</comment>
<dbReference type="AlphaFoldDB" id="A0A420SEU6"/>
<dbReference type="Proteomes" id="UP000283569">
    <property type="component" value="Unassembled WGS sequence"/>
</dbReference>
<name>A0A420SEU6_GIBIN</name>
<dbReference type="EMBL" id="MRDB01000071">
    <property type="protein sequence ID" value="RKL27764.1"/>
    <property type="molecule type" value="Genomic_DNA"/>
</dbReference>
<evidence type="ECO:0000313" key="1">
    <source>
        <dbReference type="EMBL" id="RKL27764.1"/>
    </source>
</evidence>